<feature type="compositionally biased region" description="Pro residues" evidence="10">
    <location>
        <begin position="289"/>
        <end position="304"/>
    </location>
</feature>
<feature type="compositionally biased region" description="Low complexity" evidence="10">
    <location>
        <begin position="170"/>
        <end position="181"/>
    </location>
</feature>
<dbReference type="Proteomes" id="UP000694429">
    <property type="component" value="Chromosome 34"/>
</dbReference>
<evidence type="ECO:0000259" key="11">
    <source>
        <dbReference type="PROSITE" id="PS50127"/>
    </source>
</evidence>
<evidence type="ECO:0000256" key="7">
    <source>
        <dbReference type="ARBA" id="ARBA00065076"/>
    </source>
</evidence>
<feature type="compositionally biased region" description="Pro residues" evidence="10">
    <location>
        <begin position="369"/>
        <end position="383"/>
    </location>
</feature>
<protein>
    <recommendedName>
        <fullName evidence="8">Ubiquitin-conjugating enzyme E2Q-like protein 1</fullName>
        <ecNumber evidence="1">2.3.2.23</ecNumber>
    </recommendedName>
    <alternativeName>
        <fullName evidence="9">E2Q-like ubiquitin-conjugating enzyme 1</fullName>
    </alternativeName>
</protein>
<dbReference type="FunFam" id="3.10.110.10:FF:000036">
    <property type="entry name" value="ubiquitin-conjugating enzyme E2Q-like protein 1"/>
    <property type="match status" value="1"/>
</dbReference>
<feature type="compositionally biased region" description="Pro residues" evidence="10">
    <location>
        <begin position="127"/>
        <end position="142"/>
    </location>
</feature>
<feature type="compositionally biased region" description="Low complexity" evidence="10">
    <location>
        <begin position="97"/>
        <end position="112"/>
    </location>
</feature>
<evidence type="ECO:0000256" key="2">
    <source>
        <dbReference type="ARBA" id="ARBA00022679"/>
    </source>
</evidence>
<evidence type="ECO:0000256" key="4">
    <source>
        <dbReference type="ARBA" id="ARBA00022786"/>
    </source>
</evidence>
<feature type="domain" description="UBC core" evidence="11">
    <location>
        <begin position="467"/>
        <end position="608"/>
    </location>
</feature>
<evidence type="ECO:0000256" key="5">
    <source>
        <dbReference type="ARBA" id="ARBA00022840"/>
    </source>
</evidence>
<dbReference type="InterPro" id="IPR016135">
    <property type="entry name" value="UBQ-conjugating_enzyme/RWD"/>
</dbReference>
<evidence type="ECO:0000313" key="13">
    <source>
        <dbReference type="Proteomes" id="UP000694429"/>
    </source>
</evidence>
<reference evidence="12" key="1">
    <citation type="submission" date="2019-03" db="EMBL/GenBank/DDBJ databases">
        <authorList>
            <person name="Warren W.C."/>
            <person name="Johnson G.S."/>
        </authorList>
    </citation>
    <scope>NUCLEOTIDE SEQUENCE [LARGE SCALE GENOMIC DNA]</scope>
    <source>
        <strain evidence="12">Basenji</strain>
    </source>
</reference>
<dbReference type="EC" id="2.3.2.23" evidence="1"/>
<proteinExistence type="predicted"/>
<dbReference type="GO" id="GO:0005524">
    <property type="term" value="F:ATP binding"/>
    <property type="evidence" value="ECO:0007669"/>
    <property type="project" value="UniProtKB-KW"/>
</dbReference>
<feature type="compositionally biased region" description="Pro residues" evidence="10">
    <location>
        <begin position="65"/>
        <end position="74"/>
    </location>
</feature>
<keyword evidence="5" id="KW-0067">ATP-binding</keyword>
<dbReference type="Pfam" id="PF00179">
    <property type="entry name" value="UQ_con"/>
    <property type="match status" value="1"/>
</dbReference>
<evidence type="ECO:0000313" key="12">
    <source>
        <dbReference type="Ensembl" id="ENSCAFP00030017106.1"/>
    </source>
</evidence>
<comment type="subunit">
    <text evidence="7">Interacts with FBXW7.</text>
</comment>
<dbReference type="Ensembl" id="ENSCAFT00030019611.1">
    <property type="protein sequence ID" value="ENSCAFP00030017106.1"/>
    <property type="gene ID" value="ENSCAFG00030010625.1"/>
</dbReference>
<accession>A0A8C0N3X3</accession>
<feature type="compositionally biased region" description="Gly residues" evidence="10">
    <location>
        <begin position="416"/>
        <end position="425"/>
    </location>
</feature>
<evidence type="ECO:0000256" key="3">
    <source>
        <dbReference type="ARBA" id="ARBA00022741"/>
    </source>
</evidence>
<keyword evidence="3" id="KW-0547">Nucleotide-binding</keyword>
<evidence type="ECO:0000256" key="1">
    <source>
        <dbReference type="ARBA" id="ARBA00012486"/>
    </source>
</evidence>
<name>A0A8C0N3X3_CANLF</name>
<feature type="compositionally biased region" description="Basic and acidic residues" evidence="10">
    <location>
        <begin position="400"/>
        <end position="410"/>
    </location>
</feature>
<dbReference type="Gene3D" id="3.10.110.10">
    <property type="entry name" value="Ubiquitin Conjugating Enzyme"/>
    <property type="match status" value="1"/>
</dbReference>
<sequence>PRASAGPGPRRGALGSIWPERIDKQVAFDPLPSPLRLQVVLARSSEVRGSRPRTLSLRHAHQRAAPPPAPPLPPAAAAGGPAPRAPHPAPRARPVRRAPLSPPSGRGVSPREPGGGGGTAQASPRLRPAPPPPPRPAGPPPPRRARLRRSSRLCNVSSRSGGDASGSGWGPAVAASAARPGGRARREPAATSLPPGRCGRLCAPGAGSDSGPARPRPRTKDRGQPAAGAAPGGPGDGPPPRARRPEPEPEPAASYDSGDTAAGERARCPRGCATAAGAGGGSRRAPLSARPPPAAPRAPRPPRPGGRSRGEPPAGAEPKMATLLRKIGLIRLHNRDTEDPKHHHNHRGGGQQSASLRGKGGAKSGGHKQPPPPPPPPQPPQPPGGAGDASPGPGKGKGKRAAELAPRDKPPQPGAGAAGAAGAGGSRERAAGARAGPGPAAAAAAAAAAAGGGSLVPAARQQHCTQVRSRRLMKELQDIARLSDRFISVELVDESLFDWNVKLHQVDKDSVLWQDMKETNTEFILLNLTFPDNFPFSPPFMRVLSPRLENGYVLDGGAICMELLTPRGWSSAYTVEAVMRQFAASLVKGQVQSNILKSLPQSNVAKHS</sequence>
<keyword evidence="4" id="KW-0833">Ubl conjugation pathway</keyword>
<dbReference type="CDD" id="cd23802">
    <property type="entry name" value="UBCc_UBE2Q"/>
    <property type="match status" value="1"/>
</dbReference>
<dbReference type="InterPro" id="IPR000608">
    <property type="entry name" value="UBC"/>
</dbReference>
<reference evidence="12" key="2">
    <citation type="submission" date="2025-08" db="UniProtKB">
        <authorList>
            <consortium name="Ensembl"/>
        </authorList>
    </citation>
    <scope>IDENTIFICATION</scope>
</reference>
<evidence type="ECO:0000256" key="6">
    <source>
        <dbReference type="ARBA" id="ARBA00055455"/>
    </source>
</evidence>
<evidence type="ECO:0000256" key="9">
    <source>
        <dbReference type="ARBA" id="ARBA00080249"/>
    </source>
</evidence>
<evidence type="ECO:0000256" key="10">
    <source>
        <dbReference type="SAM" id="MobiDB-lite"/>
    </source>
</evidence>
<dbReference type="AlphaFoldDB" id="A0A8C0N3X3"/>
<comment type="function">
    <text evidence="6">Probable E2 ubiquitin-protein ligase that catalyzes the covalent attachment of ubiquitin to target proteins. May facilitate the monoubiquitination and degradation of MTOR and CCNE1 through interaction with FBXW7.</text>
</comment>
<feature type="region of interest" description="Disordered" evidence="10">
    <location>
        <begin position="43"/>
        <end position="436"/>
    </location>
</feature>
<dbReference type="SUPFAM" id="SSF54495">
    <property type="entry name" value="UBC-like"/>
    <property type="match status" value="1"/>
</dbReference>
<dbReference type="SMART" id="SM00212">
    <property type="entry name" value="UBCc"/>
    <property type="match status" value="1"/>
</dbReference>
<evidence type="ECO:0000256" key="8">
    <source>
        <dbReference type="ARBA" id="ARBA00069846"/>
    </source>
</evidence>
<dbReference type="PROSITE" id="PS50127">
    <property type="entry name" value="UBC_2"/>
    <property type="match status" value="1"/>
</dbReference>
<keyword evidence="2" id="KW-0808">Transferase</keyword>
<organism evidence="12 13">
    <name type="scientific">Canis lupus familiaris</name>
    <name type="common">Dog</name>
    <name type="synonym">Canis familiaris</name>
    <dbReference type="NCBI Taxonomy" id="9615"/>
    <lineage>
        <taxon>Eukaryota</taxon>
        <taxon>Metazoa</taxon>
        <taxon>Chordata</taxon>
        <taxon>Craniata</taxon>
        <taxon>Vertebrata</taxon>
        <taxon>Euteleostomi</taxon>
        <taxon>Mammalia</taxon>
        <taxon>Eutheria</taxon>
        <taxon>Laurasiatheria</taxon>
        <taxon>Carnivora</taxon>
        <taxon>Caniformia</taxon>
        <taxon>Canidae</taxon>
        <taxon>Canis</taxon>
    </lineage>
</organism>
<dbReference type="GO" id="GO:0061631">
    <property type="term" value="F:ubiquitin conjugating enzyme activity"/>
    <property type="evidence" value="ECO:0007669"/>
    <property type="project" value="UniProtKB-EC"/>
</dbReference>